<name>A0A151J8W8_9HYME</name>
<evidence type="ECO:0000313" key="2">
    <source>
        <dbReference type="Proteomes" id="UP000078492"/>
    </source>
</evidence>
<dbReference type="EMBL" id="KQ979504">
    <property type="protein sequence ID" value="KYN21195.1"/>
    <property type="molecule type" value="Genomic_DNA"/>
</dbReference>
<accession>A0A151J8W8</accession>
<proteinExistence type="predicted"/>
<keyword evidence="2" id="KW-1185">Reference proteome</keyword>
<sequence length="149" mass="17341">MDKYQFTIVEFDDGLQLVPTIWCDTNKLLSIWPSHMKTKFRINKAILTREMPREGFDWEELQIKKILGRAKTYAEGLEKLIVAQDTSNIDDTGMSSDDLREQKKKRRRIIAKKQITSSSSEDLDSNDNENTLKIEQSKIIPSFPQKSFI</sequence>
<dbReference type="AlphaFoldDB" id="A0A151J8W8"/>
<evidence type="ECO:0000313" key="1">
    <source>
        <dbReference type="EMBL" id="KYN21195.1"/>
    </source>
</evidence>
<dbReference type="Proteomes" id="UP000078492">
    <property type="component" value="Unassembled WGS sequence"/>
</dbReference>
<gene>
    <name evidence="1" type="ORF">ALC57_06437</name>
</gene>
<reference evidence="1 2" key="1">
    <citation type="submission" date="2015-09" db="EMBL/GenBank/DDBJ databases">
        <title>Trachymyrmex cornetzi WGS genome.</title>
        <authorList>
            <person name="Nygaard S."/>
            <person name="Hu H."/>
            <person name="Boomsma J."/>
            <person name="Zhang G."/>
        </authorList>
    </citation>
    <scope>NUCLEOTIDE SEQUENCE [LARGE SCALE GENOMIC DNA]</scope>
    <source>
        <strain evidence="1">Tcor2-1</strain>
        <tissue evidence="1">Whole body</tissue>
    </source>
</reference>
<organism evidence="1 2">
    <name type="scientific">Trachymyrmex cornetzi</name>
    <dbReference type="NCBI Taxonomy" id="471704"/>
    <lineage>
        <taxon>Eukaryota</taxon>
        <taxon>Metazoa</taxon>
        <taxon>Ecdysozoa</taxon>
        <taxon>Arthropoda</taxon>
        <taxon>Hexapoda</taxon>
        <taxon>Insecta</taxon>
        <taxon>Pterygota</taxon>
        <taxon>Neoptera</taxon>
        <taxon>Endopterygota</taxon>
        <taxon>Hymenoptera</taxon>
        <taxon>Apocrita</taxon>
        <taxon>Aculeata</taxon>
        <taxon>Formicoidea</taxon>
        <taxon>Formicidae</taxon>
        <taxon>Myrmicinae</taxon>
        <taxon>Trachymyrmex</taxon>
    </lineage>
</organism>
<protein>
    <submittedName>
        <fullName evidence="1">Uncharacterized protein</fullName>
    </submittedName>
</protein>